<evidence type="ECO:0000313" key="4">
    <source>
        <dbReference type="EMBL" id="GAA4917523.1"/>
    </source>
</evidence>
<proteinExistence type="inferred from homology"/>
<dbReference type="EC" id="3.5.99.2" evidence="2"/>
<keyword evidence="2" id="KW-0784">Thiamine biosynthesis</keyword>
<dbReference type="InterPro" id="IPR016084">
    <property type="entry name" value="Haem_Oase-like_multi-hlx"/>
</dbReference>
<evidence type="ECO:0000256" key="2">
    <source>
        <dbReference type="RuleBase" id="RU363093"/>
    </source>
</evidence>
<comment type="caution">
    <text evidence="4">The sequence shown here is derived from an EMBL/GenBank/DDBJ whole genome shotgun (WGS) entry which is preliminary data.</text>
</comment>
<accession>A0ABP9FVA7</accession>
<comment type="catalytic activity">
    <reaction evidence="2">
        <text>thiamine + H2O = 5-(2-hydroxyethyl)-4-methylthiazole + 4-amino-5-hydroxymethyl-2-methylpyrimidine + H(+)</text>
        <dbReference type="Rhea" id="RHEA:17509"/>
        <dbReference type="ChEBI" id="CHEBI:15377"/>
        <dbReference type="ChEBI" id="CHEBI:15378"/>
        <dbReference type="ChEBI" id="CHEBI:16892"/>
        <dbReference type="ChEBI" id="CHEBI:17957"/>
        <dbReference type="ChEBI" id="CHEBI:18385"/>
        <dbReference type="EC" id="3.5.99.2"/>
    </reaction>
</comment>
<dbReference type="PANTHER" id="PTHR43198">
    <property type="entry name" value="BIFUNCTIONAL TH2 PROTEIN"/>
    <property type="match status" value="1"/>
</dbReference>
<dbReference type="InterPro" id="IPR004305">
    <property type="entry name" value="Thiaminase-2/PQQC"/>
</dbReference>
<dbReference type="CDD" id="cd19367">
    <property type="entry name" value="TenA_C_ScTHI20-like"/>
    <property type="match status" value="1"/>
</dbReference>
<dbReference type="InterPro" id="IPR050967">
    <property type="entry name" value="Thiamine_Salvage_TenA"/>
</dbReference>
<evidence type="ECO:0000256" key="1">
    <source>
        <dbReference type="ARBA" id="ARBA00004948"/>
    </source>
</evidence>
<dbReference type="SUPFAM" id="SSF48613">
    <property type="entry name" value="Heme oxygenase-like"/>
    <property type="match status" value="1"/>
</dbReference>
<comment type="catalytic activity">
    <reaction evidence="2">
        <text>4-amino-5-aminomethyl-2-methylpyrimidine + H2O = 4-amino-5-hydroxymethyl-2-methylpyrimidine + NH4(+)</text>
        <dbReference type="Rhea" id="RHEA:31799"/>
        <dbReference type="ChEBI" id="CHEBI:15377"/>
        <dbReference type="ChEBI" id="CHEBI:16892"/>
        <dbReference type="ChEBI" id="CHEBI:28938"/>
        <dbReference type="ChEBI" id="CHEBI:63416"/>
        <dbReference type="EC" id="3.5.99.2"/>
    </reaction>
</comment>
<comment type="function">
    <text evidence="2">Catalyzes an amino-pyrimidine hydrolysis reaction at the C5' of the pyrimidine moiety of thiamine compounds, a reaction that is part of a thiamine salvage pathway.</text>
</comment>
<comment type="similarity">
    <text evidence="2">Belongs to the TenA family.</text>
</comment>
<reference evidence="5" key="1">
    <citation type="journal article" date="2019" name="Int. J. Syst. Evol. Microbiol.">
        <title>The Global Catalogue of Microorganisms (GCM) 10K type strain sequencing project: providing services to taxonomists for standard genome sequencing and annotation.</title>
        <authorList>
            <consortium name="The Broad Institute Genomics Platform"/>
            <consortium name="The Broad Institute Genome Sequencing Center for Infectious Disease"/>
            <person name="Wu L."/>
            <person name="Ma J."/>
        </authorList>
    </citation>
    <scope>NUCLEOTIDE SEQUENCE [LARGE SCALE GENOMIC DNA]</scope>
    <source>
        <strain evidence="5">JCM 19129</strain>
    </source>
</reference>
<protein>
    <recommendedName>
        <fullName evidence="2">Aminopyrimidine aminohydrolase</fullName>
        <ecNumber evidence="2">3.5.99.2</ecNumber>
    </recommendedName>
</protein>
<name>A0ABP9FVA7_9MICC</name>
<dbReference type="Gene3D" id="1.20.910.10">
    <property type="entry name" value="Heme oxygenase-like"/>
    <property type="match status" value="1"/>
</dbReference>
<feature type="domain" description="Thiaminase-2/PQQC" evidence="3">
    <location>
        <begin position="15"/>
        <end position="217"/>
    </location>
</feature>
<dbReference type="Proteomes" id="UP001500368">
    <property type="component" value="Unassembled WGS sequence"/>
</dbReference>
<keyword evidence="2" id="KW-0378">Hydrolase</keyword>
<comment type="pathway">
    <text evidence="1 2">Cofactor biosynthesis; thiamine diphosphate biosynthesis.</text>
</comment>
<evidence type="ECO:0000259" key="3">
    <source>
        <dbReference type="Pfam" id="PF03070"/>
    </source>
</evidence>
<dbReference type="RefSeq" id="WP_345477092.1">
    <property type="nucleotide sequence ID" value="NZ_BAABLW010000006.1"/>
</dbReference>
<dbReference type="InterPro" id="IPR027574">
    <property type="entry name" value="Thiaminase_II"/>
</dbReference>
<dbReference type="Pfam" id="PF03070">
    <property type="entry name" value="TENA_THI-4"/>
    <property type="match status" value="1"/>
</dbReference>
<dbReference type="NCBIfam" id="TIGR04306">
    <property type="entry name" value="salvage_TenA"/>
    <property type="match status" value="1"/>
</dbReference>
<dbReference type="EMBL" id="BAABLW010000006">
    <property type="protein sequence ID" value="GAA4917523.1"/>
    <property type="molecule type" value="Genomic_DNA"/>
</dbReference>
<keyword evidence="5" id="KW-1185">Reference proteome</keyword>
<sequence>MTTLFERLKEAAGQEWLNYTDHVFIQQMEAGTLPPEVFKEYLIQDYRFLVQFARAYALQAYKSRTMADIQIASKGLADVIHETDLHVKRLETGWGVSRQQIESTPEAWTNVAYTRFVLDAGSSGDLLDLVVAQAPCAIGYAEIGERLKPALEANPEHPYAEWIGEYSADWYQQVKVETISHIDALAARTFTEERFSELAEIFTTATRMEAQFWQTAFDLAAANA</sequence>
<organism evidence="4 5">
    <name type="scientific">Nesterenkonia rhizosphaerae</name>
    <dbReference type="NCBI Taxonomy" id="1348272"/>
    <lineage>
        <taxon>Bacteria</taxon>
        <taxon>Bacillati</taxon>
        <taxon>Actinomycetota</taxon>
        <taxon>Actinomycetes</taxon>
        <taxon>Micrococcales</taxon>
        <taxon>Micrococcaceae</taxon>
        <taxon>Nesterenkonia</taxon>
    </lineage>
</organism>
<gene>
    <name evidence="4" type="ORF">GCM10025790_11260</name>
</gene>
<dbReference type="PANTHER" id="PTHR43198:SF2">
    <property type="entry name" value="SI:CH1073-67J19.1-RELATED"/>
    <property type="match status" value="1"/>
</dbReference>
<evidence type="ECO:0000313" key="5">
    <source>
        <dbReference type="Proteomes" id="UP001500368"/>
    </source>
</evidence>